<evidence type="ECO:0000313" key="2">
    <source>
        <dbReference type="Proteomes" id="UP000253919"/>
    </source>
</evidence>
<organism evidence="1 2">
    <name type="scientific">Adhaeribacter pallidiroseus</name>
    <dbReference type="NCBI Taxonomy" id="2072847"/>
    <lineage>
        <taxon>Bacteria</taxon>
        <taxon>Pseudomonadati</taxon>
        <taxon>Bacteroidota</taxon>
        <taxon>Cytophagia</taxon>
        <taxon>Cytophagales</taxon>
        <taxon>Hymenobacteraceae</taxon>
        <taxon>Adhaeribacter</taxon>
    </lineage>
</organism>
<protein>
    <submittedName>
        <fullName evidence="1">Uncharacterized protein</fullName>
    </submittedName>
</protein>
<dbReference type="RefSeq" id="WP_115374132.1">
    <property type="nucleotide sequence ID" value="NZ_QASA01000001.1"/>
</dbReference>
<comment type="caution">
    <text evidence="1">The sequence shown here is derived from an EMBL/GenBank/DDBJ whole genome shotgun (WGS) entry which is preliminary data.</text>
</comment>
<accession>A0A369QJF0</accession>
<reference evidence="1 2" key="1">
    <citation type="submission" date="2018-04" db="EMBL/GenBank/DDBJ databases">
        <title>Adhaeribacter sp. HMF7616 genome sequencing and assembly.</title>
        <authorList>
            <person name="Kang H."/>
            <person name="Kang J."/>
            <person name="Cha I."/>
            <person name="Kim H."/>
            <person name="Joh K."/>
        </authorList>
    </citation>
    <scope>NUCLEOTIDE SEQUENCE [LARGE SCALE GENOMIC DNA]</scope>
    <source>
        <strain evidence="1 2">HMF7616</strain>
    </source>
</reference>
<dbReference type="Proteomes" id="UP000253919">
    <property type="component" value="Unassembled WGS sequence"/>
</dbReference>
<dbReference type="OrthoDB" id="9924044at2"/>
<evidence type="ECO:0000313" key="1">
    <source>
        <dbReference type="EMBL" id="RDC65063.1"/>
    </source>
</evidence>
<dbReference type="AlphaFoldDB" id="A0A369QJF0"/>
<proteinExistence type="predicted"/>
<name>A0A369QJF0_9BACT</name>
<sequence length="98" mass="10384">MPIKIKASTYAGSFEAEIGTACLAFSVENHGNTEAEICFDGDSPVTVPLPPNTTREFNNINGAFYHGKIVGAFSPLPAGSSEAPINKVVILKSNYFCS</sequence>
<keyword evidence="2" id="KW-1185">Reference proteome</keyword>
<dbReference type="EMBL" id="QASA01000001">
    <property type="protein sequence ID" value="RDC65063.1"/>
    <property type="molecule type" value="Genomic_DNA"/>
</dbReference>
<gene>
    <name evidence="1" type="ORF">AHMF7616_03686</name>
</gene>